<gene>
    <name evidence="6" type="primary">cysQ</name>
    <name evidence="8" type="ORF">HY3_13860</name>
</gene>
<evidence type="ECO:0000256" key="4">
    <source>
        <dbReference type="ARBA" id="ARBA00022801"/>
    </source>
</evidence>
<dbReference type="Gene3D" id="3.40.190.80">
    <property type="match status" value="1"/>
</dbReference>
<dbReference type="GO" id="GO:0000103">
    <property type="term" value="P:sulfate assimilation"/>
    <property type="evidence" value="ECO:0007669"/>
    <property type="project" value="TreeGrafter"/>
</dbReference>
<evidence type="ECO:0000313" key="9">
    <source>
        <dbReference type="Proteomes" id="UP000249123"/>
    </source>
</evidence>
<feature type="binding site" evidence="6">
    <location>
        <position position="219"/>
    </location>
    <ligand>
        <name>Mg(2+)</name>
        <dbReference type="ChEBI" id="CHEBI:18420"/>
        <label>2</label>
    </ligand>
</feature>
<dbReference type="PANTHER" id="PTHR43028">
    <property type="entry name" value="3'(2'),5'-BISPHOSPHATE NUCLEOTIDASE 1"/>
    <property type="match status" value="1"/>
</dbReference>
<evidence type="ECO:0000313" key="8">
    <source>
        <dbReference type="EMBL" id="RAN33039.1"/>
    </source>
</evidence>
<feature type="binding site" evidence="6 7">
    <location>
        <position position="90"/>
    </location>
    <ligand>
        <name>Mg(2+)</name>
        <dbReference type="ChEBI" id="CHEBI:18420"/>
        <label>2</label>
    </ligand>
</feature>
<dbReference type="PRINTS" id="PR00377">
    <property type="entry name" value="IMPHPHTASES"/>
</dbReference>
<reference evidence="8 9" key="1">
    <citation type="submission" date="2013-04" db="EMBL/GenBank/DDBJ databases">
        <title>Hyphomonas sp. T24B3 Genome Sequencing.</title>
        <authorList>
            <person name="Lai Q."/>
            <person name="Shao Z."/>
        </authorList>
    </citation>
    <scope>NUCLEOTIDE SEQUENCE [LARGE SCALE GENOMIC DNA]</scope>
    <source>
        <strain evidence="8 9">T24B3</strain>
    </source>
</reference>
<dbReference type="AlphaFoldDB" id="A0A062U1V1"/>
<comment type="subcellular location">
    <subcellularLocation>
        <location evidence="6">Cell inner membrane</location>
        <topology evidence="6">Peripheral membrane protein</topology>
        <orientation evidence="6">Cytoplasmic side</orientation>
    </subcellularLocation>
</comment>
<dbReference type="NCBIfam" id="TIGR01331">
    <property type="entry name" value="bisphos_cysQ"/>
    <property type="match status" value="1"/>
</dbReference>
<feature type="binding site" evidence="6">
    <location>
        <position position="68"/>
    </location>
    <ligand>
        <name>Mg(2+)</name>
        <dbReference type="ChEBI" id="CHEBI:18420"/>
        <label>1</label>
    </ligand>
</feature>
<comment type="catalytic activity">
    <reaction evidence="6">
        <text>adenosine 3',5'-bisphosphate + H2O = AMP + phosphate</text>
        <dbReference type="Rhea" id="RHEA:10040"/>
        <dbReference type="ChEBI" id="CHEBI:15377"/>
        <dbReference type="ChEBI" id="CHEBI:43474"/>
        <dbReference type="ChEBI" id="CHEBI:58343"/>
        <dbReference type="ChEBI" id="CHEBI:456215"/>
        <dbReference type="EC" id="3.1.3.7"/>
    </reaction>
</comment>
<comment type="caution">
    <text evidence="8">The sequence shown here is derived from an EMBL/GenBank/DDBJ whole genome shotgun (WGS) entry which is preliminary data.</text>
</comment>
<dbReference type="GO" id="GO:0005886">
    <property type="term" value="C:plasma membrane"/>
    <property type="evidence" value="ECO:0007669"/>
    <property type="project" value="UniProtKB-SubCell"/>
</dbReference>
<proteinExistence type="inferred from homology"/>
<feature type="binding site" evidence="7">
    <location>
        <position position="87"/>
    </location>
    <ligand>
        <name>Mg(2+)</name>
        <dbReference type="ChEBI" id="CHEBI:18420"/>
        <label>1</label>
        <note>catalytic</note>
    </ligand>
</feature>
<dbReference type="Gene3D" id="3.30.540.10">
    <property type="entry name" value="Fructose-1,6-Bisphosphatase, subunit A, domain 1"/>
    <property type="match status" value="1"/>
</dbReference>
<feature type="binding site" evidence="6">
    <location>
        <position position="219"/>
    </location>
    <ligand>
        <name>substrate</name>
    </ligand>
</feature>
<dbReference type="Proteomes" id="UP000249123">
    <property type="component" value="Unassembled WGS sequence"/>
</dbReference>
<dbReference type="EC" id="3.1.3.7" evidence="6"/>
<feature type="binding site" evidence="6">
    <location>
        <position position="87"/>
    </location>
    <ligand>
        <name>Mg(2+)</name>
        <dbReference type="ChEBI" id="CHEBI:18420"/>
        <label>1</label>
    </ligand>
</feature>
<evidence type="ECO:0000256" key="3">
    <source>
        <dbReference type="ARBA" id="ARBA00022519"/>
    </source>
</evidence>
<evidence type="ECO:0000256" key="7">
    <source>
        <dbReference type="PIRSR" id="PIRSR600760-2"/>
    </source>
</evidence>
<dbReference type="STRING" id="1280941.HY2_13605"/>
<feature type="binding site" evidence="7">
    <location>
        <position position="219"/>
    </location>
    <ligand>
        <name>Mg(2+)</name>
        <dbReference type="ChEBI" id="CHEBI:18420"/>
        <label>1</label>
        <note>catalytic</note>
    </ligand>
</feature>
<sequence>MTKVTISPDQLARIALDAGRLIMDVYETDFSVDRKEDASPVTEADQRAETLILKGLADADPDLPVVAEESFTDGNVPMHGHRFALVDPLDGTKEFVSKNGEFTVNIAIIEHGRPVMGVVYAPAKNRLFVAESHNIAWQASAAPGAEIPADRTPLKIRPVPSEGLTAVASKSHRSPETDEWLAKHHVADIKGAGSSLKFCLIAAGEADLYPRMGRTMEWDTAAGHAVVEAAGGRVLTEEGTPLLYGKTERGYDNPHFIVYGDVTPI</sequence>
<evidence type="ECO:0000256" key="2">
    <source>
        <dbReference type="ARBA" id="ARBA00022475"/>
    </source>
</evidence>
<dbReference type="InterPro" id="IPR050725">
    <property type="entry name" value="CysQ/Inositol_MonoPase"/>
</dbReference>
<evidence type="ECO:0000256" key="5">
    <source>
        <dbReference type="ARBA" id="ARBA00023136"/>
    </source>
</evidence>
<feature type="binding site" evidence="7">
    <location>
        <position position="68"/>
    </location>
    <ligand>
        <name>Mg(2+)</name>
        <dbReference type="ChEBI" id="CHEBI:18420"/>
        <label>1</label>
        <note>catalytic</note>
    </ligand>
</feature>
<dbReference type="eggNOG" id="COG1218">
    <property type="taxonomic scope" value="Bacteria"/>
</dbReference>
<comment type="function">
    <text evidence="6">Converts adenosine-3',5'-bisphosphate (PAP) to AMP.</text>
</comment>
<keyword evidence="9" id="KW-1185">Reference proteome</keyword>
<feature type="binding site" evidence="7">
    <location>
        <position position="89"/>
    </location>
    <ligand>
        <name>Mg(2+)</name>
        <dbReference type="ChEBI" id="CHEBI:18420"/>
        <label>1</label>
        <note>catalytic</note>
    </ligand>
</feature>
<dbReference type="GO" id="GO:0008441">
    <property type="term" value="F:3'(2'),5'-bisphosphate nucleotidase activity"/>
    <property type="evidence" value="ECO:0007669"/>
    <property type="project" value="UniProtKB-UniRule"/>
</dbReference>
<dbReference type="HAMAP" id="MF_02095">
    <property type="entry name" value="CysQ"/>
    <property type="match status" value="1"/>
</dbReference>
<feature type="binding site" evidence="6">
    <location>
        <position position="68"/>
    </location>
    <ligand>
        <name>substrate</name>
    </ligand>
</feature>
<dbReference type="EMBL" id="AWFB01000025">
    <property type="protein sequence ID" value="RAN33039.1"/>
    <property type="molecule type" value="Genomic_DNA"/>
</dbReference>
<dbReference type="CDD" id="cd01638">
    <property type="entry name" value="CysQ"/>
    <property type="match status" value="1"/>
</dbReference>
<dbReference type="PROSITE" id="PS00630">
    <property type="entry name" value="IMP_2"/>
    <property type="match status" value="1"/>
</dbReference>
<keyword evidence="2 6" id="KW-1003">Cell membrane</keyword>
<keyword evidence="4 6" id="KW-0378">Hydrolase</keyword>
<dbReference type="PANTHER" id="PTHR43028:SF5">
    <property type="entry name" value="3'(2'),5'-BISPHOSPHATE NUCLEOTIDASE 1"/>
    <property type="match status" value="1"/>
</dbReference>
<comment type="cofactor">
    <cofactor evidence="6 7">
        <name>Mg(2+)</name>
        <dbReference type="ChEBI" id="CHEBI:18420"/>
    </cofactor>
</comment>
<dbReference type="RefSeq" id="WP_034827016.1">
    <property type="nucleotide sequence ID" value="NZ_AWFA01000024.1"/>
</dbReference>
<dbReference type="Pfam" id="PF00459">
    <property type="entry name" value="Inositol_P"/>
    <property type="match status" value="1"/>
</dbReference>
<comment type="similarity">
    <text evidence="1 6">Belongs to the inositol monophosphatase superfamily. CysQ family.</text>
</comment>
<accession>A0A062U1V1</accession>
<keyword evidence="6 7" id="KW-0479">Metal-binding</keyword>
<feature type="binding site" evidence="6">
    <location>
        <position position="89"/>
    </location>
    <ligand>
        <name>Mg(2+)</name>
        <dbReference type="ChEBI" id="CHEBI:18420"/>
        <label>1</label>
    </ligand>
</feature>
<keyword evidence="6 7" id="KW-0460">Magnesium</keyword>
<protein>
    <recommendedName>
        <fullName evidence="6">3'(2'),5'-bisphosphate nucleotidase CysQ</fullName>
        <ecNumber evidence="6">3.1.3.7</ecNumber>
    </recommendedName>
    <alternativeName>
        <fullName evidence="6">3'(2'),5-bisphosphonucleoside 3'(2')-phosphohydrolase</fullName>
    </alternativeName>
    <alternativeName>
        <fullName evidence="6">3'-phosphoadenosine 5'-phosphate phosphatase</fullName>
        <shortName evidence="6">PAP phosphatase</shortName>
    </alternativeName>
</protein>
<feature type="binding site" evidence="6">
    <location>
        <position position="87"/>
    </location>
    <ligand>
        <name>Mg(2+)</name>
        <dbReference type="ChEBI" id="CHEBI:18420"/>
        <label>2</label>
    </ligand>
</feature>
<organism evidence="8 9">
    <name type="scientific">Hyphomonas pacifica</name>
    <dbReference type="NCBI Taxonomy" id="1280941"/>
    <lineage>
        <taxon>Bacteria</taxon>
        <taxon>Pseudomonadati</taxon>
        <taxon>Pseudomonadota</taxon>
        <taxon>Alphaproteobacteria</taxon>
        <taxon>Hyphomonadales</taxon>
        <taxon>Hyphomonadaceae</taxon>
        <taxon>Hyphomonas</taxon>
    </lineage>
</organism>
<accession>A0A328K767</accession>
<dbReference type="InterPro" id="IPR006240">
    <property type="entry name" value="CysQ"/>
</dbReference>
<dbReference type="OrthoDB" id="9785695at2"/>
<evidence type="ECO:0000256" key="1">
    <source>
        <dbReference type="ARBA" id="ARBA00005289"/>
    </source>
</evidence>
<name>A0A062U1V1_9PROT</name>
<dbReference type="GO" id="GO:0000287">
    <property type="term" value="F:magnesium ion binding"/>
    <property type="evidence" value="ECO:0007669"/>
    <property type="project" value="UniProtKB-UniRule"/>
</dbReference>
<keyword evidence="3 6" id="KW-0997">Cell inner membrane</keyword>
<dbReference type="InterPro" id="IPR000760">
    <property type="entry name" value="Inositol_monophosphatase-like"/>
</dbReference>
<feature type="binding site" evidence="6">
    <location>
        <begin position="89"/>
        <end position="92"/>
    </location>
    <ligand>
        <name>substrate</name>
    </ligand>
</feature>
<evidence type="ECO:0000256" key="6">
    <source>
        <dbReference type="HAMAP-Rule" id="MF_02095"/>
    </source>
</evidence>
<dbReference type="InterPro" id="IPR020550">
    <property type="entry name" value="Inositol_monophosphatase_CS"/>
</dbReference>
<dbReference type="GO" id="GO:0050427">
    <property type="term" value="P:3'-phosphoadenosine 5'-phosphosulfate metabolic process"/>
    <property type="evidence" value="ECO:0007669"/>
    <property type="project" value="TreeGrafter"/>
</dbReference>
<dbReference type="GO" id="GO:0046854">
    <property type="term" value="P:phosphatidylinositol phosphate biosynthetic process"/>
    <property type="evidence" value="ECO:0007669"/>
    <property type="project" value="InterPro"/>
</dbReference>
<keyword evidence="5 6" id="KW-0472">Membrane</keyword>
<dbReference type="SUPFAM" id="SSF56655">
    <property type="entry name" value="Carbohydrate phosphatase"/>
    <property type="match status" value="1"/>
</dbReference>